<dbReference type="CDD" id="cd05374">
    <property type="entry name" value="17beta-HSD-like_SDR_c"/>
    <property type="match status" value="1"/>
</dbReference>
<comment type="caution">
    <text evidence="3">The sequence shown here is derived from an EMBL/GenBank/DDBJ whole genome shotgun (WGS) entry which is preliminary data.</text>
</comment>
<dbReference type="RefSeq" id="WP_354298402.1">
    <property type="nucleotide sequence ID" value="NZ_JBEPLU010000003.1"/>
</dbReference>
<keyword evidence="4" id="KW-1185">Reference proteome</keyword>
<dbReference type="InterPro" id="IPR002347">
    <property type="entry name" value="SDR_fam"/>
</dbReference>
<reference evidence="3 4" key="1">
    <citation type="submission" date="2024-06" db="EMBL/GenBank/DDBJ databases">
        <title>Genomic Encyclopedia of Type Strains, Phase IV (KMG-IV): sequencing the most valuable type-strain genomes for metagenomic binning, comparative biology and taxonomic classification.</title>
        <authorList>
            <person name="Goeker M."/>
        </authorList>
    </citation>
    <scope>NUCLEOTIDE SEQUENCE [LARGE SCALE GENOMIC DNA]</scope>
    <source>
        <strain evidence="3 4">DSM 17809</strain>
    </source>
</reference>
<dbReference type="EMBL" id="JBEPLU010000003">
    <property type="protein sequence ID" value="MET3528533.1"/>
    <property type="molecule type" value="Genomic_DNA"/>
</dbReference>
<protein>
    <submittedName>
        <fullName evidence="3">NAD(P)-dependent dehydrogenase (Short-subunit alcohol dehydrogenase family)</fullName>
    </submittedName>
</protein>
<comment type="similarity">
    <text evidence="1">Belongs to the short-chain dehydrogenases/reductases (SDR) family.</text>
</comment>
<evidence type="ECO:0000256" key="1">
    <source>
        <dbReference type="ARBA" id="ARBA00006484"/>
    </source>
</evidence>
<gene>
    <name evidence="3" type="ORF">ABID41_003672</name>
</gene>
<dbReference type="PANTHER" id="PTHR43976:SF16">
    <property type="entry name" value="SHORT-CHAIN DEHYDROGENASE_REDUCTASE FAMILY PROTEIN"/>
    <property type="match status" value="1"/>
</dbReference>
<proteinExistence type="inferred from homology"/>
<evidence type="ECO:0000256" key="2">
    <source>
        <dbReference type="ARBA" id="ARBA00023002"/>
    </source>
</evidence>
<evidence type="ECO:0000313" key="3">
    <source>
        <dbReference type="EMBL" id="MET3528533.1"/>
    </source>
</evidence>
<name>A0ABV2ENA6_9CAUL</name>
<dbReference type="Pfam" id="PF00106">
    <property type="entry name" value="adh_short"/>
    <property type="match status" value="1"/>
</dbReference>
<dbReference type="SUPFAM" id="SSF51735">
    <property type="entry name" value="NAD(P)-binding Rossmann-fold domains"/>
    <property type="match status" value="1"/>
</dbReference>
<dbReference type="InterPro" id="IPR036291">
    <property type="entry name" value="NAD(P)-bd_dom_sf"/>
</dbReference>
<dbReference type="Proteomes" id="UP001549110">
    <property type="component" value="Unassembled WGS sequence"/>
</dbReference>
<dbReference type="PANTHER" id="PTHR43976">
    <property type="entry name" value="SHORT CHAIN DEHYDROGENASE"/>
    <property type="match status" value="1"/>
</dbReference>
<dbReference type="Gene3D" id="3.40.50.720">
    <property type="entry name" value="NAD(P)-binding Rossmann-like Domain"/>
    <property type="match status" value="1"/>
</dbReference>
<accession>A0ABV2ENA6</accession>
<sequence>MPKTILITGASSGIGRAAAQRFAAGGWNVVATMPDVAAAHGLVPSERLMIHPMDVRDERQCADAVVAAVGQFGQIDALLSNAGYGQYGAFEAISQQQIHDQFAVNVFGAMNILRAVLPGFRARGAGTVLVTSSAGARVGLPTSELYISTKFALEGFFESIWYELRAVGVAVKLIEPGGVETDFHSTADRKTAGGGGIAAYETIYAKVVQHRDMIIASGTLAKAEQVADVLIRAATDGDTKLRYLVGEDAVALVAAVREKPEAEALGMIAREYGLPELAPDTSERLSD</sequence>
<organism evidence="3 4">
    <name type="scientific">Phenylobacterium koreense</name>
    <dbReference type="NCBI Taxonomy" id="266125"/>
    <lineage>
        <taxon>Bacteria</taxon>
        <taxon>Pseudomonadati</taxon>
        <taxon>Pseudomonadota</taxon>
        <taxon>Alphaproteobacteria</taxon>
        <taxon>Caulobacterales</taxon>
        <taxon>Caulobacteraceae</taxon>
        <taxon>Phenylobacterium</taxon>
    </lineage>
</organism>
<evidence type="ECO:0000313" key="4">
    <source>
        <dbReference type="Proteomes" id="UP001549110"/>
    </source>
</evidence>
<dbReference type="InterPro" id="IPR051911">
    <property type="entry name" value="SDR_oxidoreductase"/>
</dbReference>
<keyword evidence="2" id="KW-0560">Oxidoreductase</keyword>
<dbReference type="PRINTS" id="PR00081">
    <property type="entry name" value="GDHRDH"/>
</dbReference>